<keyword evidence="2" id="KW-1185">Reference proteome</keyword>
<comment type="caution">
    <text evidence="1">The sequence shown here is derived from an EMBL/GenBank/DDBJ whole genome shotgun (WGS) entry which is preliminary data.</text>
</comment>
<protein>
    <submittedName>
        <fullName evidence="1">Uncharacterized protein</fullName>
    </submittedName>
</protein>
<dbReference type="STRING" id="721133.SAMN05216176_11565"/>
<name>K2PGN6_9HYPH</name>
<sequence>MDEATSPYPTPRVPIELIVKASAQDARDGLDDLRHWLRGAEEVIVCDPYFLHFKPTGMFPDIESYSDALVRLFPKTAIRVDLYTNSYQRTVRPAVLRALKEGRSVRHYMSSDLHDRFVIKDRSEGKSIGTSFGGFGRKFFAMTDLSPVDVASVMSELKKLCPEPVRPGRRR</sequence>
<reference evidence="1 2" key="1">
    <citation type="journal article" date="2012" name="J. Bacteriol.">
        <title>Genome Sequence of Nitratireductor indicus Type Strain C115.</title>
        <authorList>
            <person name="Lai Q."/>
            <person name="Li G."/>
            <person name="Yu Z."/>
            <person name="Shao Z."/>
        </authorList>
    </citation>
    <scope>NUCLEOTIDE SEQUENCE [LARGE SCALE GENOMIC DNA]</scope>
    <source>
        <strain evidence="1 2">C115</strain>
    </source>
</reference>
<dbReference type="AlphaFoldDB" id="K2PGN6"/>
<dbReference type="EMBL" id="AMSI01000020">
    <property type="protein sequence ID" value="EKF40257.1"/>
    <property type="molecule type" value="Genomic_DNA"/>
</dbReference>
<dbReference type="PATRIC" id="fig|1231190.3.peg.4466"/>
<evidence type="ECO:0000313" key="1">
    <source>
        <dbReference type="EMBL" id="EKF40257.1"/>
    </source>
</evidence>
<proteinExistence type="predicted"/>
<evidence type="ECO:0000313" key="2">
    <source>
        <dbReference type="Proteomes" id="UP000007374"/>
    </source>
</evidence>
<dbReference type="Proteomes" id="UP000007374">
    <property type="component" value="Unassembled WGS sequence"/>
</dbReference>
<gene>
    <name evidence="1" type="ORF">NA8A_21616</name>
</gene>
<accession>K2PGN6</accession>
<organism evidence="1 2">
    <name type="scientific">Nitratireductor indicus C115</name>
    <dbReference type="NCBI Taxonomy" id="1231190"/>
    <lineage>
        <taxon>Bacteria</taxon>
        <taxon>Pseudomonadati</taxon>
        <taxon>Pseudomonadota</taxon>
        <taxon>Alphaproteobacteria</taxon>
        <taxon>Hyphomicrobiales</taxon>
        <taxon>Phyllobacteriaceae</taxon>
        <taxon>Nitratireductor</taxon>
    </lineage>
</organism>